<dbReference type="Pfam" id="PF21036">
    <property type="entry name" value="EryCIII-like_N"/>
    <property type="match status" value="1"/>
</dbReference>
<dbReference type="Proteomes" id="UP000037179">
    <property type="component" value="Unassembled WGS sequence"/>
</dbReference>
<keyword evidence="1" id="KW-0808">Transferase</keyword>
<comment type="caution">
    <text evidence="4">The sequence shown here is derived from an EMBL/GenBank/DDBJ whole genome shotgun (WGS) entry which is preliminary data.</text>
</comment>
<keyword evidence="5" id="KW-1185">Reference proteome</keyword>
<reference evidence="4 5" key="2">
    <citation type="journal article" date="2016" name="Genome Announc.">
        <title>Draft Genome Sequence of Erythromycin- and Oxytetracycline-Sensitive Nocardia seriolae Strain U-1 (NBRC 110359).</title>
        <authorList>
            <person name="Imajoh M."/>
            <person name="Sukeda M."/>
            <person name="Shimizu M."/>
            <person name="Yamane J."/>
            <person name="Ohnishi K."/>
            <person name="Oshima S."/>
        </authorList>
    </citation>
    <scope>NUCLEOTIDE SEQUENCE [LARGE SCALE GENOMIC DNA]</scope>
    <source>
        <strain evidence="4 5">U-1</strain>
    </source>
</reference>
<feature type="domain" description="Erythromycin biosynthesis protein CIII-like N-terminal" evidence="3">
    <location>
        <begin position="23"/>
        <end position="84"/>
    </location>
</feature>
<evidence type="ECO:0000256" key="2">
    <source>
        <dbReference type="SAM" id="MobiDB-lite"/>
    </source>
</evidence>
<dbReference type="AlphaFoldDB" id="A0ABC9YPC7"/>
<accession>A0ABC9YPC7</accession>
<name>A0ABC9YPC7_9NOCA</name>
<evidence type="ECO:0000313" key="5">
    <source>
        <dbReference type="Proteomes" id="UP000037179"/>
    </source>
</evidence>
<protein>
    <recommendedName>
        <fullName evidence="3">Erythromycin biosynthesis protein CIII-like N-terminal domain-containing protein</fullName>
    </recommendedName>
</protein>
<evidence type="ECO:0000259" key="3">
    <source>
        <dbReference type="Pfam" id="PF21036"/>
    </source>
</evidence>
<sequence>MHPIAVRNAIRGSADPAVADRVFDSVNRAMMRRVLAVAEHFAPDLIVHEPFAAAAAIAAELLKTPAVLHNVGLDHGERVCTRLAGGRGRGGWLTAPCERPRISRPAAAACRSRRTGSPPPTSPA</sequence>
<reference evidence="5" key="1">
    <citation type="submission" date="2015-07" db="EMBL/GenBank/DDBJ databases">
        <title>Nocardia seriolae U-1 whole genome shotgun sequence.</title>
        <authorList>
            <person name="Imajoh M."/>
            <person name="Fukumoto Y."/>
            <person name="Sukeda M."/>
            <person name="Yamane J."/>
            <person name="Yamasaki K."/>
            <person name="Shimizu M."/>
            <person name="Ohnishi K."/>
            <person name="Oshima S."/>
        </authorList>
    </citation>
    <scope>NUCLEOTIDE SEQUENCE [LARGE SCALE GENOMIC DNA]</scope>
    <source>
        <strain evidence="5">U-1</strain>
    </source>
</reference>
<gene>
    <name evidence="4" type="ORF">NSK11_contig00015-0078</name>
</gene>
<dbReference type="Gene3D" id="3.40.50.2000">
    <property type="entry name" value="Glycogen Phosphorylase B"/>
    <property type="match status" value="1"/>
</dbReference>
<proteinExistence type="predicted"/>
<feature type="region of interest" description="Disordered" evidence="2">
    <location>
        <begin position="104"/>
        <end position="124"/>
    </location>
</feature>
<dbReference type="EMBL" id="BBYQ01000015">
    <property type="protein sequence ID" value="GAP27237.1"/>
    <property type="molecule type" value="Genomic_DNA"/>
</dbReference>
<evidence type="ECO:0000313" key="4">
    <source>
        <dbReference type="EMBL" id="GAP27237.1"/>
    </source>
</evidence>
<dbReference type="GO" id="GO:0016740">
    <property type="term" value="F:transferase activity"/>
    <property type="evidence" value="ECO:0007669"/>
    <property type="project" value="UniProtKB-KW"/>
</dbReference>
<organism evidence="4 5">
    <name type="scientific">Nocardia seriolae</name>
    <dbReference type="NCBI Taxonomy" id="37332"/>
    <lineage>
        <taxon>Bacteria</taxon>
        <taxon>Bacillati</taxon>
        <taxon>Actinomycetota</taxon>
        <taxon>Actinomycetes</taxon>
        <taxon>Mycobacteriales</taxon>
        <taxon>Nocardiaceae</taxon>
        <taxon>Nocardia</taxon>
    </lineage>
</organism>
<evidence type="ECO:0000256" key="1">
    <source>
        <dbReference type="ARBA" id="ARBA00022679"/>
    </source>
</evidence>
<dbReference type="InterPro" id="IPR048284">
    <property type="entry name" value="EryCIII-like_N"/>
</dbReference>
<dbReference type="SUPFAM" id="SSF53756">
    <property type="entry name" value="UDP-Glycosyltransferase/glycogen phosphorylase"/>
    <property type="match status" value="1"/>
</dbReference>